<evidence type="ECO:0000256" key="2">
    <source>
        <dbReference type="ARBA" id="ARBA00022741"/>
    </source>
</evidence>
<evidence type="ECO:0000256" key="4">
    <source>
        <dbReference type="ARBA" id="ARBA00022967"/>
    </source>
</evidence>
<dbReference type="Proteomes" id="UP001304298">
    <property type="component" value="Unassembled WGS sequence"/>
</dbReference>
<protein>
    <submittedName>
        <fullName evidence="6">Heme ABC transporter ATP-binding protein</fullName>
    </submittedName>
</protein>
<gene>
    <name evidence="6" type="ORF">VA596_31600</name>
</gene>
<evidence type="ECO:0000259" key="5">
    <source>
        <dbReference type="PROSITE" id="PS50893"/>
    </source>
</evidence>
<dbReference type="GO" id="GO:0005524">
    <property type="term" value="F:ATP binding"/>
    <property type="evidence" value="ECO:0007669"/>
    <property type="project" value="UniProtKB-KW"/>
</dbReference>
<dbReference type="PROSITE" id="PS50893">
    <property type="entry name" value="ABC_TRANSPORTER_2"/>
    <property type="match status" value="1"/>
</dbReference>
<evidence type="ECO:0000256" key="1">
    <source>
        <dbReference type="ARBA" id="ARBA00022448"/>
    </source>
</evidence>
<sequence length="261" mass="27370">MTAAAELVGVTYTIDGRPLVRDVSLDVRPGEVLALAGPNGAGKSTALSLLAGDLTPDAGTVRIAGADLTSWSLAELARRRAVLPQQHTVTFPFTVAEVVRMGRAPWRRTPAEADDDTAVDAALAATDLTGFAERRFTTLSGGEQARAALSRVLAQHAGLLLLDEPIAALDLRHTEQVLTLAARRAGQGDAVLVVLHDLGLAAAHADRVALLRDGSLAALGPPADVLTETVLSDVYGHPVEVFPHPRTGRPVVLPYRSAKES</sequence>
<dbReference type="PROSITE" id="PS00211">
    <property type="entry name" value="ABC_TRANSPORTER_1"/>
    <property type="match status" value="1"/>
</dbReference>
<dbReference type="EMBL" id="JAYFSI010000008">
    <property type="protein sequence ID" value="MEA5364116.1"/>
    <property type="molecule type" value="Genomic_DNA"/>
</dbReference>
<proteinExistence type="predicted"/>
<dbReference type="Pfam" id="PF00005">
    <property type="entry name" value="ABC_tran"/>
    <property type="match status" value="1"/>
</dbReference>
<dbReference type="Gene3D" id="3.40.50.300">
    <property type="entry name" value="P-loop containing nucleotide triphosphate hydrolases"/>
    <property type="match status" value="1"/>
</dbReference>
<keyword evidence="4" id="KW-1278">Translocase</keyword>
<dbReference type="PANTHER" id="PTHR42794">
    <property type="entry name" value="HEMIN IMPORT ATP-BINDING PROTEIN HMUV"/>
    <property type="match status" value="1"/>
</dbReference>
<dbReference type="SMART" id="SM00382">
    <property type="entry name" value="AAA"/>
    <property type="match status" value="1"/>
</dbReference>
<feature type="domain" description="ABC transporter" evidence="5">
    <location>
        <begin position="5"/>
        <end position="238"/>
    </location>
</feature>
<reference evidence="6 7" key="1">
    <citation type="submission" date="2023-12" db="EMBL/GenBank/DDBJ databases">
        <title>Amycolatopsis sp. V23-08.</title>
        <authorList>
            <person name="Somphong A."/>
        </authorList>
    </citation>
    <scope>NUCLEOTIDE SEQUENCE [LARGE SCALE GENOMIC DNA]</scope>
    <source>
        <strain evidence="6 7">V23-08</strain>
    </source>
</reference>
<evidence type="ECO:0000313" key="7">
    <source>
        <dbReference type="Proteomes" id="UP001304298"/>
    </source>
</evidence>
<dbReference type="RefSeq" id="WP_323331858.1">
    <property type="nucleotide sequence ID" value="NZ_JAYFSI010000008.1"/>
</dbReference>
<dbReference type="SUPFAM" id="SSF52540">
    <property type="entry name" value="P-loop containing nucleoside triphosphate hydrolases"/>
    <property type="match status" value="1"/>
</dbReference>
<dbReference type="PANTHER" id="PTHR42794:SF1">
    <property type="entry name" value="HEMIN IMPORT ATP-BINDING PROTEIN HMUV"/>
    <property type="match status" value="1"/>
</dbReference>
<dbReference type="NCBIfam" id="NF010068">
    <property type="entry name" value="PRK13548.1"/>
    <property type="match status" value="1"/>
</dbReference>
<dbReference type="InterPro" id="IPR003439">
    <property type="entry name" value="ABC_transporter-like_ATP-bd"/>
</dbReference>
<comment type="caution">
    <text evidence="6">The sequence shown here is derived from an EMBL/GenBank/DDBJ whole genome shotgun (WGS) entry which is preliminary data.</text>
</comment>
<keyword evidence="7" id="KW-1185">Reference proteome</keyword>
<keyword evidence="1" id="KW-0813">Transport</keyword>
<dbReference type="CDD" id="cd03214">
    <property type="entry name" value="ABC_Iron-Siderophores_B12_Hemin"/>
    <property type="match status" value="1"/>
</dbReference>
<evidence type="ECO:0000256" key="3">
    <source>
        <dbReference type="ARBA" id="ARBA00022840"/>
    </source>
</evidence>
<dbReference type="InterPro" id="IPR003593">
    <property type="entry name" value="AAA+_ATPase"/>
</dbReference>
<accession>A0ABU5RG42</accession>
<organism evidence="6 7">
    <name type="scientific">Amycolatopsis heterodermiae</name>
    <dbReference type="NCBI Taxonomy" id="3110235"/>
    <lineage>
        <taxon>Bacteria</taxon>
        <taxon>Bacillati</taxon>
        <taxon>Actinomycetota</taxon>
        <taxon>Actinomycetes</taxon>
        <taxon>Pseudonocardiales</taxon>
        <taxon>Pseudonocardiaceae</taxon>
        <taxon>Amycolatopsis</taxon>
    </lineage>
</organism>
<dbReference type="InterPro" id="IPR027417">
    <property type="entry name" value="P-loop_NTPase"/>
</dbReference>
<keyword evidence="3 6" id="KW-0067">ATP-binding</keyword>
<evidence type="ECO:0000313" key="6">
    <source>
        <dbReference type="EMBL" id="MEA5364116.1"/>
    </source>
</evidence>
<dbReference type="InterPro" id="IPR017871">
    <property type="entry name" value="ABC_transporter-like_CS"/>
</dbReference>
<keyword evidence="2" id="KW-0547">Nucleotide-binding</keyword>
<name>A0ABU5RG42_9PSEU</name>